<dbReference type="InterPro" id="IPR006843">
    <property type="entry name" value="PAP/fibrillin_dom"/>
</dbReference>
<evidence type="ECO:0000313" key="2">
    <source>
        <dbReference type="EMBL" id="KPQ35911.1"/>
    </source>
</evidence>
<sequence length="205" mass="22853">MLSKSDLRNAIASKNRGLSANADDRQVIASLVARLEDLNPTAEPLSAVDLLAGDWRLLYTTSQELLGIDRFPVAQLGDIYQCIRPKCDRIYNIAEIKSLPFCEAVVSVVASFEPAKNEEGDSEFSTRRVNVKFNRGVVGLQRSLGYQSPAQYIEKLASTKKLGLFQGLDFEINSDRQQGWLEITYLDHDLRIGRGNQGSLFVLTK</sequence>
<dbReference type="PATRIC" id="fig|1666911.3.peg.4064"/>
<dbReference type="Pfam" id="PF04755">
    <property type="entry name" value="PAP_fibrillin"/>
    <property type="match status" value="1"/>
</dbReference>
<dbReference type="InterPro" id="IPR039633">
    <property type="entry name" value="PAP"/>
</dbReference>
<organism evidence="2 3">
    <name type="scientific">Phormidesmis priestleyi Ana</name>
    <dbReference type="NCBI Taxonomy" id="1666911"/>
    <lineage>
        <taxon>Bacteria</taxon>
        <taxon>Bacillati</taxon>
        <taxon>Cyanobacteriota</taxon>
        <taxon>Cyanophyceae</taxon>
        <taxon>Leptolyngbyales</taxon>
        <taxon>Leptolyngbyaceae</taxon>
        <taxon>Phormidesmis</taxon>
    </lineage>
</organism>
<gene>
    <name evidence="2" type="ORF">HLUCCA11_08430</name>
</gene>
<name>A0A0P7ZZ94_9CYAN</name>
<accession>A0A0P7ZZ94</accession>
<comment type="caution">
    <text evidence="2">The sequence shown here is derived from an EMBL/GenBank/DDBJ whole genome shotgun (WGS) entry which is preliminary data.</text>
</comment>
<dbReference type="STRING" id="1666911.HLUCCA11_08430"/>
<evidence type="ECO:0000259" key="1">
    <source>
        <dbReference type="Pfam" id="PF04755"/>
    </source>
</evidence>
<dbReference type="PANTHER" id="PTHR31906">
    <property type="entry name" value="PLASTID-LIPID-ASSOCIATED PROTEIN 4, CHLOROPLASTIC-RELATED"/>
    <property type="match status" value="1"/>
</dbReference>
<dbReference type="EMBL" id="LJZR01000009">
    <property type="protein sequence ID" value="KPQ35911.1"/>
    <property type="molecule type" value="Genomic_DNA"/>
</dbReference>
<evidence type="ECO:0000313" key="3">
    <source>
        <dbReference type="Proteomes" id="UP000050465"/>
    </source>
</evidence>
<dbReference type="Proteomes" id="UP000050465">
    <property type="component" value="Unassembled WGS sequence"/>
</dbReference>
<reference evidence="2 3" key="1">
    <citation type="submission" date="2015-09" db="EMBL/GenBank/DDBJ databases">
        <title>Identification and resolution of microdiversity through metagenomic sequencing of parallel consortia.</title>
        <authorList>
            <person name="Nelson W.C."/>
            <person name="Romine M.F."/>
            <person name="Lindemann S.R."/>
        </authorList>
    </citation>
    <scope>NUCLEOTIDE SEQUENCE [LARGE SCALE GENOMIC DNA]</scope>
    <source>
        <strain evidence="2">Ana</strain>
    </source>
</reference>
<dbReference type="AlphaFoldDB" id="A0A0P7ZZ94"/>
<feature type="domain" description="Plastid lipid-associated protein/fibrillin conserved" evidence="1">
    <location>
        <begin position="3"/>
        <end position="203"/>
    </location>
</feature>
<proteinExistence type="predicted"/>
<protein>
    <recommendedName>
        <fullName evidence="1">Plastid lipid-associated protein/fibrillin conserved domain-containing protein</fullName>
    </recommendedName>
</protein>